<dbReference type="SMART" id="SM00530">
    <property type="entry name" value="HTH_XRE"/>
    <property type="match status" value="1"/>
</dbReference>
<dbReference type="SUPFAM" id="SSF47413">
    <property type="entry name" value="lambda repressor-like DNA-binding domains"/>
    <property type="match status" value="1"/>
</dbReference>
<proteinExistence type="predicted"/>
<dbReference type="AlphaFoldDB" id="A0A380MXM7"/>
<keyword evidence="1" id="KW-0238">DNA-binding</keyword>
<dbReference type="CDD" id="cd00093">
    <property type="entry name" value="HTH_XRE"/>
    <property type="match status" value="1"/>
</dbReference>
<evidence type="ECO:0000313" key="4">
    <source>
        <dbReference type="Proteomes" id="UP000254601"/>
    </source>
</evidence>
<dbReference type="OrthoDB" id="5678656at2"/>
<evidence type="ECO:0000256" key="1">
    <source>
        <dbReference type="ARBA" id="ARBA00023125"/>
    </source>
</evidence>
<evidence type="ECO:0000313" key="3">
    <source>
        <dbReference type="EMBL" id="SUO97325.1"/>
    </source>
</evidence>
<dbReference type="PANTHER" id="PTHR46797:SF1">
    <property type="entry name" value="METHYLPHOSPHONATE SYNTHASE"/>
    <property type="match status" value="1"/>
</dbReference>
<dbReference type="GO" id="GO:0005829">
    <property type="term" value="C:cytosol"/>
    <property type="evidence" value="ECO:0007669"/>
    <property type="project" value="TreeGrafter"/>
</dbReference>
<dbReference type="RefSeq" id="WP_115306134.1">
    <property type="nucleotide sequence ID" value="NZ_UHIC01000001.1"/>
</dbReference>
<protein>
    <submittedName>
        <fullName evidence="3">Transcriptional regulator, y4mF family</fullName>
    </submittedName>
</protein>
<dbReference type="InterPro" id="IPR001387">
    <property type="entry name" value="Cro/C1-type_HTH"/>
</dbReference>
<dbReference type="Proteomes" id="UP000254601">
    <property type="component" value="Unassembled WGS sequence"/>
</dbReference>
<feature type="domain" description="HTH cro/C1-type" evidence="2">
    <location>
        <begin position="7"/>
        <end position="61"/>
    </location>
</feature>
<dbReference type="GO" id="GO:0003700">
    <property type="term" value="F:DNA-binding transcription factor activity"/>
    <property type="evidence" value="ECO:0007669"/>
    <property type="project" value="TreeGrafter"/>
</dbReference>
<dbReference type="Pfam" id="PF01381">
    <property type="entry name" value="HTH_3"/>
    <property type="match status" value="1"/>
</dbReference>
<accession>A0A380MXM7</accession>
<organism evidence="3 4">
    <name type="scientific">Suttonella ornithocola</name>
    <dbReference type="NCBI Taxonomy" id="279832"/>
    <lineage>
        <taxon>Bacteria</taxon>
        <taxon>Pseudomonadati</taxon>
        <taxon>Pseudomonadota</taxon>
        <taxon>Gammaproteobacteria</taxon>
        <taxon>Cardiobacteriales</taxon>
        <taxon>Cardiobacteriaceae</taxon>
        <taxon>Suttonella</taxon>
    </lineage>
</organism>
<dbReference type="PANTHER" id="PTHR46797">
    <property type="entry name" value="HTH-TYPE TRANSCRIPTIONAL REGULATOR"/>
    <property type="match status" value="1"/>
</dbReference>
<evidence type="ECO:0000259" key="2">
    <source>
        <dbReference type="PROSITE" id="PS50943"/>
    </source>
</evidence>
<dbReference type="PROSITE" id="PS50943">
    <property type="entry name" value="HTH_CROC1"/>
    <property type="match status" value="1"/>
</dbReference>
<dbReference type="GO" id="GO:0003677">
    <property type="term" value="F:DNA binding"/>
    <property type="evidence" value="ECO:0007669"/>
    <property type="project" value="UniProtKB-KW"/>
</dbReference>
<keyword evidence="4" id="KW-1185">Reference proteome</keyword>
<sequence>MKPNEKIKNLRELNDWSQEKMAEKMQMSKNGYARLERGESKMSLERLAQIADIFGLDIIELLTKDYERAIFLVNGQSTAEGNINYYSNNELELFSLQSEIEKLKLIITHKNELLAQKDKEIELLKKMNKQGNLSLED</sequence>
<dbReference type="Gene3D" id="1.10.260.40">
    <property type="entry name" value="lambda repressor-like DNA-binding domains"/>
    <property type="match status" value="1"/>
</dbReference>
<reference evidence="3 4" key="1">
    <citation type="submission" date="2018-06" db="EMBL/GenBank/DDBJ databases">
        <authorList>
            <consortium name="Pathogen Informatics"/>
            <person name="Doyle S."/>
        </authorList>
    </citation>
    <scope>NUCLEOTIDE SEQUENCE [LARGE SCALE GENOMIC DNA]</scope>
    <source>
        <strain evidence="3 4">NCTC13337</strain>
    </source>
</reference>
<gene>
    <name evidence="3" type="ORF">NCTC13337_02374</name>
</gene>
<dbReference type="InterPro" id="IPR050807">
    <property type="entry name" value="TransReg_Diox_bact_type"/>
</dbReference>
<dbReference type="EMBL" id="UHIC01000001">
    <property type="protein sequence ID" value="SUO97325.1"/>
    <property type="molecule type" value="Genomic_DNA"/>
</dbReference>
<dbReference type="InterPro" id="IPR010982">
    <property type="entry name" value="Lambda_DNA-bd_dom_sf"/>
</dbReference>
<name>A0A380MXM7_9GAMM</name>